<protein>
    <submittedName>
        <fullName evidence="1">Uncharacterized protein</fullName>
    </submittedName>
</protein>
<evidence type="ECO:0000313" key="2">
    <source>
        <dbReference type="Proteomes" id="UP000237105"/>
    </source>
</evidence>
<evidence type="ECO:0000313" key="1">
    <source>
        <dbReference type="EMBL" id="PON34385.1"/>
    </source>
</evidence>
<gene>
    <name evidence="1" type="ORF">PanWU01x14_344740</name>
</gene>
<accession>A0A2P5ACX3</accession>
<name>A0A2P5ACX3_PARAD</name>
<proteinExistence type="predicted"/>
<sequence>MFVDSLLVVPGPLQGFHLWSRISVTDTDLSNTGNASEYILEVLFGYQEKLRIEKGKWCCFKPWIQRLEHSAGNNLAIEKLLGSR</sequence>
<dbReference type="Proteomes" id="UP000237105">
    <property type="component" value="Unassembled WGS sequence"/>
</dbReference>
<keyword evidence="2" id="KW-1185">Reference proteome</keyword>
<dbReference type="EMBL" id="JXTB01000662">
    <property type="protein sequence ID" value="PON34385.1"/>
    <property type="molecule type" value="Genomic_DNA"/>
</dbReference>
<dbReference type="AlphaFoldDB" id="A0A2P5ACX3"/>
<comment type="caution">
    <text evidence="1">The sequence shown here is derived from an EMBL/GenBank/DDBJ whole genome shotgun (WGS) entry which is preliminary data.</text>
</comment>
<reference evidence="2" key="1">
    <citation type="submission" date="2016-06" db="EMBL/GenBank/DDBJ databases">
        <title>Parallel loss of symbiosis genes in relatives of nitrogen-fixing non-legume Parasponia.</title>
        <authorList>
            <person name="Van Velzen R."/>
            <person name="Holmer R."/>
            <person name="Bu F."/>
            <person name="Rutten L."/>
            <person name="Van Zeijl A."/>
            <person name="Liu W."/>
            <person name="Santuari L."/>
            <person name="Cao Q."/>
            <person name="Sharma T."/>
            <person name="Shen D."/>
            <person name="Roswanjaya Y."/>
            <person name="Wardhani T."/>
            <person name="Kalhor M.S."/>
            <person name="Jansen J."/>
            <person name="Van den Hoogen J."/>
            <person name="Gungor B."/>
            <person name="Hartog M."/>
            <person name="Hontelez J."/>
            <person name="Verver J."/>
            <person name="Yang W.-C."/>
            <person name="Schijlen E."/>
            <person name="Repin R."/>
            <person name="Schilthuizen M."/>
            <person name="Schranz E."/>
            <person name="Heidstra R."/>
            <person name="Miyata K."/>
            <person name="Fedorova E."/>
            <person name="Kohlen W."/>
            <person name="Bisseling T."/>
            <person name="Smit S."/>
            <person name="Geurts R."/>
        </authorList>
    </citation>
    <scope>NUCLEOTIDE SEQUENCE [LARGE SCALE GENOMIC DNA]</scope>
    <source>
        <strain evidence="2">cv. WU1-14</strain>
    </source>
</reference>
<organism evidence="1 2">
    <name type="scientific">Parasponia andersonii</name>
    <name type="common">Sponia andersonii</name>
    <dbReference type="NCBI Taxonomy" id="3476"/>
    <lineage>
        <taxon>Eukaryota</taxon>
        <taxon>Viridiplantae</taxon>
        <taxon>Streptophyta</taxon>
        <taxon>Embryophyta</taxon>
        <taxon>Tracheophyta</taxon>
        <taxon>Spermatophyta</taxon>
        <taxon>Magnoliopsida</taxon>
        <taxon>eudicotyledons</taxon>
        <taxon>Gunneridae</taxon>
        <taxon>Pentapetalae</taxon>
        <taxon>rosids</taxon>
        <taxon>fabids</taxon>
        <taxon>Rosales</taxon>
        <taxon>Cannabaceae</taxon>
        <taxon>Parasponia</taxon>
    </lineage>
</organism>